<dbReference type="Gene3D" id="2.70.150.10">
    <property type="entry name" value="Calcium-transporting ATPase, cytoplasmic transduction domain A"/>
    <property type="match status" value="1"/>
</dbReference>
<dbReference type="GO" id="GO:0005391">
    <property type="term" value="F:P-type sodium:potassium-exchanging transporter activity"/>
    <property type="evidence" value="ECO:0007669"/>
    <property type="project" value="TreeGrafter"/>
</dbReference>
<feature type="transmembrane region" description="Helical" evidence="3">
    <location>
        <begin position="29"/>
        <end position="48"/>
    </location>
</feature>
<keyword evidence="5" id="KW-1185">Reference proteome</keyword>
<proteinExistence type="predicted"/>
<evidence type="ECO:0000256" key="4">
    <source>
        <dbReference type="SAM" id="SignalP"/>
    </source>
</evidence>
<dbReference type="PANTHER" id="PTHR43294:SF13">
    <property type="entry name" value="SODIUM_POTASSIUM-TRANSPORTING ATPASE SUBUNIT ALPHA"/>
    <property type="match status" value="1"/>
</dbReference>
<dbReference type="GO" id="GO:0005886">
    <property type="term" value="C:plasma membrane"/>
    <property type="evidence" value="ECO:0007669"/>
    <property type="project" value="UniProtKB-SubCell"/>
</dbReference>
<dbReference type="InterPro" id="IPR050510">
    <property type="entry name" value="Cation_transp_ATPase_P-type"/>
</dbReference>
<accession>A0A914YP86</accession>
<evidence type="ECO:0000256" key="3">
    <source>
        <dbReference type="SAM" id="Phobius"/>
    </source>
</evidence>
<dbReference type="Proteomes" id="UP000887577">
    <property type="component" value="Unplaced"/>
</dbReference>
<keyword evidence="3" id="KW-1133">Transmembrane helix</keyword>
<evidence type="ECO:0000256" key="1">
    <source>
        <dbReference type="ARBA" id="ARBA00004651"/>
    </source>
</evidence>
<dbReference type="PANTHER" id="PTHR43294">
    <property type="entry name" value="SODIUM/POTASSIUM-TRANSPORTING ATPASE SUBUNIT ALPHA"/>
    <property type="match status" value="1"/>
</dbReference>
<organism evidence="5 6">
    <name type="scientific">Panagrolaimus superbus</name>
    <dbReference type="NCBI Taxonomy" id="310955"/>
    <lineage>
        <taxon>Eukaryota</taxon>
        <taxon>Metazoa</taxon>
        <taxon>Ecdysozoa</taxon>
        <taxon>Nematoda</taxon>
        <taxon>Chromadorea</taxon>
        <taxon>Rhabditida</taxon>
        <taxon>Tylenchina</taxon>
        <taxon>Panagrolaimomorpha</taxon>
        <taxon>Panagrolaimoidea</taxon>
        <taxon>Panagrolaimidae</taxon>
        <taxon>Panagrolaimus</taxon>
    </lineage>
</organism>
<dbReference type="InterPro" id="IPR023298">
    <property type="entry name" value="ATPase_P-typ_TM_dom_sf"/>
</dbReference>
<dbReference type="SUPFAM" id="SSF81665">
    <property type="entry name" value="Calcium ATPase, transmembrane domain M"/>
    <property type="match status" value="1"/>
</dbReference>
<keyword evidence="4" id="KW-0732">Signal</keyword>
<comment type="subcellular location">
    <subcellularLocation>
        <location evidence="1">Cell membrane</location>
        <topology evidence="1">Multi-pass membrane protein</topology>
    </subcellularLocation>
</comment>
<feature type="chain" id="PRO_5037548212" evidence="4">
    <location>
        <begin position="19"/>
        <end position="78"/>
    </location>
</feature>
<dbReference type="GO" id="GO:1990573">
    <property type="term" value="P:potassium ion import across plasma membrane"/>
    <property type="evidence" value="ECO:0007669"/>
    <property type="project" value="TreeGrafter"/>
</dbReference>
<keyword evidence="2" id="KW-1003">Cell membrane</keyword>
<dbReference type="GO" id="GO:1902600">
    <property type="term" value="P:proton transmembrane transport"/>
    <property type="evidence" value="ECO:0007669"/>
    <property type="project" value="TreeGrafter"/>
</dbReference>
<dbReference type="Gene3D" id="1.20.1110.10">
    <property type="entry name" value="Calcium-transporting ATPase, transmembrane domain"/>
    <property type="match status" value="1"/>
</dbReference>
<protein>
    <submittedName>
        <fullName evidence="6">Uncharacterized protein</fullName>
    </submittedName>
</protein>
<reference evidence="6" key="1">
    <citation type="submission" date="2022-11" db="UniProtKB">
        <authorList>
            <consortium name="WormBaseParasite"/>
        </authorList>
    </citation>
    <scope>IDENTIFICATION</scope>
</reference>
<evidence type="ECO:0000313" key="5">
    <source>
        <dbReference type="Proteomes" id="UP000887577"/>
    </source>
</evidence>
<dbReference type="GO" id="GO:0006883">
    <property type="term" value="P:intracellular sodium ion homeostasis"/>
    <property type="evidence" value="ECO:0007669"/>
    <property type="project" value="TreeGrafter"/>
</dbReference>
<dbReference type="AlphaFoldDB" id="A0A914YP86"/>
<name>A0A914YP86_9BILA</name>
<evidence type="ECO:0000256" key="2">
    <source>
        <dbReference type="ARBA" id="ARBA00022475"/>
    </source>
</evidence>
<sequence length="78" mass="8930">MLLWVGAILCVIAYGVDYVNMDHPSKDNLYLGIVLMFVVIVTGVFQYYQENKSSKIMESFKTMVPTVSKHFISFETDL</sequence>
<evidence type="ECO:0000313" key="6">
    <source>
        <dbReference type="WBParaSite" id="PSU_v2.g20803.t1"/>
    </source>
</evidence>
<dbReference type="WBParaSite" id="PSU_v2.g20803.t1">
    <property type="protein sequence ID" value="PSU_v2.g20803.t1"/>
    <property type="gene ID" value="PSU_v2.g20803"/>
</dbReference>
<dbReference type="PRINTS" id="PR00121">
    <property type="entry name" value="NAKATPASE"/>
</dbReference>
<keyword evidence="3" id="KW-0472">Membrane</keyword>
<feature type="signal peptide" evidence="4">
    <location>
        <begin position="1"/>
        <end position="18"/>
    </location>
</feature>
<keyword evidence="3" id="KW-0812">Transmembrane</keyword>
<dbReference type="GO" id="GO:0036376">
    <property type="term" value="P:sodium ion export across plasma membrane"/>
    <property type="evidence" value="ECO:0007669"/>
    <property type="project" value="TreeGrafter"/>
</dbReference>
<dbReference type="GO" id="GO:0030007">
    <property type="term" value="P:intracellular potassium ion homeostasis"/>
    <property type="evidence" value="ECO:0007669"/>
    <property type="project" value="TreeGrafter"/>
</dbReference>